<proteinExistence type="predicted"/>
<feature type="disulfide bond" evidence="7">
    <location>
        <begin position="158"/>
        <end position="184"/>
    </location>
</feature>
<dbReference type="GO" id="GO:0005319">
    <property type="term" value="F:lipid transporter activity"/>
    <property type="evidence" value="ECO:0007669"/>
    <property type="project" value="InterPro"/>
</dbReference>
<dbReference type="EMBL" id="SCEB01000645">
    <property type="protein sequence ID" value="RXM98547.1"/>
    <property type="molecule type" value="Genomic_DNA"/>
</dbReference>
<comment type="caution">
    <text evidence="11">The sequence shown here is derived from an EMBL/GenBank/DDBJ whole genome shotgun (WGS) entry which is preliminary data.</text>
</comment>
<keyword evidence="2" id="KW-0732">Signal</keyword>
<dbReference type="FunFam" id="2.20.50.20:FF:000005">
    <property type="entry name" value="Vitellogenin 3"/>
    <property type="match status" value="1"/>
</dbReference>
<evidence type="ECO:0000256" key="3">
    <source>
        <dbReference type="ARBA" id="ARBA00022761"/>
    </source>
</evidence>
<dbReference type="PROSITE" id="PS51233">
    <property type="entry name" value="VWFD"/>
    <property type="match status" value="1"/>
</dbReference>
<dbReference type="InterPro" id="IPR001747">
    <property type="entry name" value="Vitellogenin_N"/>
</dbReference>
<reference evidence="11 12" key="1">
    <citation type="submission" date="2019-01" db="EMBL/GenBank/DDBJ databases">
        <title>Draft Genome and Complete Hox-Cluster Characterization of the Sterlet Sturgeon (Acipenser ruthenus).</title>
        <authorList>
            <person name="Wei Q."/>
        </authorList>
    </citation>
    <scope>NUCLEOTIDE SEQUENCE [LARGE SCALE GENOMIC DNA]</scope>
    <source>
        <strain evidence="11">WHYD16114868_AA</strain>
        <tissue evidence="11">Blood</tissue>
    </source>
</reference>
<dbReference type="FunFam" id="2.30.230.10:FF:000002">
    <property type="entry name" value="Vitellogenin 7"/>
    <property type="match status" value="1"/>
</dbReference>
<feature type="region of interest" description="Disordered" evidence="8">
    <location>
        <begin position="1085"/>
        <end position="1138"/>
    </location>
</feature>
<dbReference type="Gene3D" id="1.25.10.20">
    <property type="entry name" value="Vitellinogen, superhelical"/>
    <property type="match status" value="1"/>
</dbReference>
<dbReference type="InterPro" id="IPR015258">
    <property type="entry name" value="Vitellinogen_b-sht_shell"/>
</dbReference>
<dbReference type="FunFam" id="1.25.10.20:FF:000002">
    <property type="entry name" value="Vitellogenin 7"/>
    <property type="match status" value="1"/>
</dbReference>
<evidence type="ECO:0000256" key="5">
    <source>
        <dbReference type="ARBA" id="ARBA00023180"/>
    </source>
</evidence>
<keyword evidence="12" id="KW-1185">Reference proteome</keyword>
<dbReference type="PROSITE" id="PS51211">
    <property type="entry name" value="VITELLOGENIN"/>
    <property type="match status" value="1"/>
</dbReference>
<keyword evidence="3" id="KW-0758">Storage protein</keyword>
<gene>
    <name evidence="11" type="ORF">EOD39_12989</name>
</gene>
<dbReference type="PANTHER" id="PTHR23345">
    <property type="entry name" value="VITELLOGENIN-RELATED"/>
    <property type="match status" value="1"/>
</dbReference>
<evidence type="ECO:0000313" key="12">
    <source>
        <dbReference type="Proteomes" id="UP000289886"/>
    </source>
</evidence>
<dbReference type="Gene3D" id="2.30.230.10">
    <property type="entry name" value="Lipovitellin, beta-sheet shell regions, chain A"/>
    <property type="match status" value="1"/>
</dbReference>
<evidence type="ECO:0000256" key="6">
    <source>
        <dbReference type="ARBA" id="ARBA00056783"/>
    </source>
</evidence>
<dbReference type="SUPFAM" id="SSF56968">
    <property type="entry name" value="Lipovitellin-phosvitin complex, beta-sheet shell regions"/>
    <property type="match status" value="3"/>
</dbReference>
<evidence type="ECO:0000313" key="11">
    <source>
        <dbReference type="EMBL" id="RXM98547.1"/>
    </source>
</evidence>
<comment type="function">
    <text evidence="6">Phosvitin is believed to be of importance in sequestering calcium, iron and other cations for the developing embryo.</text>
</comment>
<keyword evidence="4 7" id="KW-1015">Disulfide bond</keyword>
<dbReference type="Pfam" id="PF01347">
    <property type="entry name" value="Vitellogenin_N"/>
    <property type="match status" value="1"/>
</dbReference>
<dbReference type="InterPro" id="IPR050733">
    <property type="entry name" value="Vitellogenin/Apolipophorin"/>
</dbReference>
<dbReference type="GO" id="GO:0071391">
    <property type="term" value="P:cellular response to estrogen stimulus"/>
    <property type="evidence" value="ECO:0007669"/>
    <property type="project" value="TreeGrafter"/>
</dbReference>
<dbReference type="InterPro" id="IPR037088">
    <property type="entry name" value="Vitellinogen_b-sht_shell_sf"/>
</dbReference>
<dbReference type="Gene3D" id="2.20.90.10">
    <property type="entry name" value="Vitellinogen, beta-sheet shell domain"/>
    <property type="match status" value="1"/>
</dbReference>
<dbReference type="InterPro" id="IPR001846">
    <property type="entry name" value="VWF_type-D"/>
</dbReference>
<dbReference type="SMART" id="SM01170">
    <property type="entry name" value="DUF1944"/>
    <property type="match status" value="1"/>
</dbReference>
<dbReference type="Gene3D" id="2.20.50.20">
    <property type="entry name" value="Lipovitellin. Chain A, domain 3"/>
    <property type="match status" value="2"/>
</dbReference>
<feature type="compositionally biased region" description="Low complexity" evidence="8">
    <location>
        <begin position="1119"/>
        <end position="1138"/>
    </location>
</feature>
<evidence type="ECO:0000256" key="8">
    <source>
        <dbReference type="SAM" id="MobiDB-lite"/>
    </source>
</evidence>
<feature type="domain" description="VWFD" evidence="10">
    <location>
        <begin position="1363"/>
        <end position="1541"/>
    </location>
</feature>
<organism evidence="11 12">
    <name type="scientific">Acipenser ruthenus</name>
    <name type="common">Sterlet sturgeon</name>
    <dbReference type="NCBI Taxonomy" id="7906"/>
    <lineage>
        <taxon>Eukaryota</taxon>
        <taxon>Metazoa</taxon>
        <taxon>Chordata</taxon>
        <taxon>Craniata</taxon>
        <taxon>Vertebrata</taxon>
        <taxon>Euteleostomi</taxon>
        <taxon>Actinopterygii</taxon>
        <taxon>Chondrostei</taxon>
        <taxon>Acipenseriformes</taxon>
        <taxon>Acipenseridae</taxon>
        <taxon>Acipenser</taxon>
    </lineage>
</organism>
<dbReference type="GO" id="GO:0032355">
    <property type="term" value="P:response to estradiol"/>
    <property type="evidence" value="ECO:0007669"/>
    <property type="project" value="TreeGrafter"/>
</dbReference>
<dbReference type="Pfam" id="PF09172">
    <property type="entry name" value="Vit_open_b-sht"/>
    <property type="match status" value="1"/>
</dbReference>
<dbReference type="Proteomes" id="UP000289886">
    <property type="component" value="Unassembled WGS sequence"/>
</dbReference>
<dbReference type="SMART" id="SM01169">
    <property type="entry name" value="DUF1943"/>
    <property type="match status" value="1"/>
</dbReference>
<dbReference type="SUPFAM" id="SSF48431">
    <property type="entry name" value="Lipovitellin-phosvitin complex, superhelical domain"/>
    <property type="match status" value="1"/>
</dbReference>
<evidence type="ECO:0000259" key="10">
    <source>
        <dbReference type="PROSITE" id="PS51233"/>
    </source>
</evidence>
<feature type="compositionally biased region" description="Basic residues" evidence="8">
    <location>
        <begin position="1109"/>
        <end position="1118"/>
    </location>
</feature>
<dbReference type="InterPro" id="IPR015819">
    <property type="entry name" value="Lipid_transp_b-sht_shell"/>
</dbReference>
<dbReference type="SMART" id="SM00638">
    <property type="entry name" value="LPD_N"/>
    <property type="match status" value="1"/>
</dbReference>
<keyword evidence="1" id="KW-0597">Phosphoprotein</keyword>
<protein>
    <submittedName>
        <fullName evidence="11">Vitellogenin</fullName>
    </submittedName>
</protein>
<dbReference type="Pfam" id="PF00094">
    <property type="entry name" value="VWD"/>
    <property type="match status" value="1"/>
</dbReference>
<evidence type="ECO:0000256" key="7">
    <source>
        <dbReference type="PROSITE-ProRule" id="PRU00557"/>
    </source>
</evidence>
<dbReference type="Gene3D" id="2.20.80.10">
    <property type="entry name" value="Lipovitellin-phosvitin complex, chain A, domain 4"/>
    <property type="match status" value="1"/>
</dbReference>
<sequence>MFSYSLYISAGQQSNLEPDFSASKTYVYKYEGYLLAGLQEKGLAKAGLKLTSKVHISGIAQKTYLLKIVDPQINEYNGIWPKDQFAPSEKLTKALASQLQKPIKFEYSNGRVGNIYSPAEVSETVTNIQRGILNLLQLNIKKTQNVYELQEVGVQGVCQTSYVIQEDQKANHIIVTKSKDLNNCEDRKKKDIGMVYAQHCARCQQNGKNLRGAATYTYMMKPTDNGALITQVNAQEIHQFTPFNEMHGAAQMEARQSLSFQEIRNSPVKATDSEYEKRGSLQYEFASEILQTPIQLIRNSNPETKIVETLHHLVQNNQEQVHADAPAKFLQLTQLLRSANHQNIEAIWKQFENRNDYRRWILDAVPAIGTPSALKFIKEKIQNKDITETEAAQALLTAMHLMKADQDTMQVAADIVTSSHVQKSHILHKIALLAYGSMVHKYCAKFQSCPEKTLQPLHDLAADAASRAHHEDMGLALKALGNAGQPSSIKRIQKFLPGFSSGASQLPVKIQADAVMALRNIAKKEPGKVQEIALQIFMEKKLHPEVRMLACVVLFETRPPMALVATLADALLKETSLQVASFTYSHMKALTRSTAPDMQPVAAACNVAVKLLSRKLDRLSYQYSKAIHLDAFKTELMAGVAANVFVINNAANILPTAVVSKVRGYMVGSAADLLEVGLRAEGLQEILKKHQEKVSSSRSTSKIQRILKTLSGWKSLSSNKPLASAYVKVFGQEVSFSEIDKNVIEDFVQTMTGPLERQDAVRRVVRRLQDGAAAQWSKPLLAAEVRQIVPTCVGFPMEISLYSAAVAAAAANVRTQLSPAPTGSFHISQLLNSHIQTQVKLTPSVSIHTVAVMGINTHLIQAGVELRAKARMAIPMKFTARIDMKEQNFKLEALPCQQEEELLSLRAQAFAVTRNVEDLSASKMTPILPDSTDMNILKQRFTSKEQASNEHAHGMSSEVSAEDSVYSDQAGYQQASDTSHRSCAKATNFGVQLCFEGKTKNAAFIRNSALYKVIGEHTAKVALKPDRSKESIEKLQIEIQAGAKAASKIVKLISLKAMPNEEETEEGPQGKTVLLKLHKLLKTEKNGRQQHQHKNSSSSSSSSSDSHSRRQRQSRNKRGSSSSSSSGSSSQSSQQQQKGIPEIYAYKFRSAHIHEPRFLGDLMPPVLAIIAQAIRSDGKQQGYQIAIYNDNRASKPRVQLMAAELKERSKWQICADGVKLSHYKAMAVVGWGDECQGYKIAVKAVTGQLANHPAMQIKAEWRRIPRQAKRTAERLAEYVPGAALLLGFSESWHKNPSKQIAITLAATSTRTIDAVIKTPRMTIFKRAIQVPLALPVGQNSNEQQKQEGWNILSSLPDMFTDAFSAQCTSANHTLTTFNDVKFRTEMPISCNQVLAQDCTSDLKFIVLMKKDETTGKESINVQLGDVNVDMHPDESGMWLTVNGLKIPMSNLPYVDSAGSITIQPIGPGLSLSAQSHGISEIYFDGNTWKVKVASWMKGKTCGICGRGDGEMKQEYQTPNGYVAEDYMSFAHSWIIPGEGCGTSEKCRLQHEFVKLEKQVILDGQDSKCYSVEPVLRCLSGCFPLRTTPVTVGFHCLPNESYVTRTDGKLSFSEKSVDIKDTVDAHVACRCSAQCA</sequence>
<comment type="caution">
    <text evidence="7">Lacks conserved residue(s) required for the propagation of feature annotation.</text>
</comment>
<keyword evidence="5" id="KW-0325">Glycoprotein</keyword>
<feature type="compositionally biased region" description="Low complexity" evidence="8">
    <location>
        <begin position="1095"/>
        <end position="1105"/>
    </location>
</feature>
<evidence type="ECO:0000256" key="4">
    <source>
        <dbReference type="ARBA" id="ARBA00023157"/>
    </source>
</evidence>
<dbReference type="Pfam" id="PF09175">
    <property type="entry name" value="Vit_b-sht_shell"/>
    <property type="match status" value="1"/>
</dbReference>
<feature type="disulfide bond" evidence="7">
    <location>
        <begin position="200"/>
        <end position="203"/>
    </location>
</feature>
<evidence type="ECO:0000259" key="9">
    <source>
        <dbReference type="PROSITE" id="PS51211"/>
    </source>
</evidence>
<evidence type="ECO:0000256" key="1">
    <source>
        <dbReference type="ARBA" id="ARBA00022553"/>
    </source>
</evidence>
<dbReference type="GO" id="GO:0045735">
    <property type="term" value="F:nutrient reservoir activity"/>
    <property type="evidence" value="ECO:0007669"/>
    <property type="project" value="UniProtKB-KW"/>
</dbReference>
<name>A0A662YPP2_ACIRT</name>
<dbReference type="InterPro" id="IPR015816">
    <property type="entry name" value="Vitellinogen_b-sht_N"/>
</dbReference>
<dbReference type="PANTHER" id="PTHR23345:SF9">
    <property type="entry name" value="VITELLOGENIN-RELATED"/>
    <property type="match status" value="1"/>
</dbReference>
<feature type="domain" description="Vitellogenin" evidence="9">
    <location>
        <begin position="20"/>
        <end position="658"/>
    </location>
</feature>
<dbReference type="InterPro" id="IPR015255">
    <property type="entry name" value="Vitellinogen_open_b-sht"/>
</dbReference>
<dbReference type="InterPro" id="IPR015817">
    <property type="entry name" value="Vitellinogen_open_b-sht_sub1"/>
</dbReference>
<evidence type="ECO:0000256" key="2">
    <source>
        <dbReference type="ARBA" id="ARBA00022729"/>
    </source>
</evidence>
<dbReference type="InterPro" id="IPR011030">
    <property type="entry name" value="Lipovitellin_superhlx_dom"/>
</dbReference>
<dbReference type="SMART" id="SM00216">
    <property type="entry name" value="VWD"/>
    <property type="match status" value="1"/>
</dbReference>
<accession>A0A662YPP2</accession>